<feature type="transmembrane region" description="Helical" evidence="9">
    <location>
        <begin position="114"/>
        <end position="141"/>
    </location>
</feature>
<dbReference type="PANTHER" id="PTHR30625">
    <property type="entry name" value="PROTEIN TOLQ"/>
    <property type="match status" value="1"/>
</dbReference>
<keyword evidence="2 8" id="KW-0813">Transport</keyword>
<evidence type="ECO:0000256" key="3">
    <source>
        <dbReference type="ARBA" id="ARBA00022475"/>
    </source>
</evidence>
<keyword evidence="5 8" id="KW-0653">Protein transport</keyword>
<feature type="transmembrane region" description="Helical" evidence="9">
    <location>
        <begin position="161"/>
        <end position="182"/>
    </location>
</feature>
<evidence type="ECO:0000259" key="10">
    <source>
        <dbReference type="Pfam" id="PF01618"/>
    </source>
</evidence>
<keyword evidence="7 9" id="KW-0472">Membrane</keyword>
<keyword evidence="4 9" id="KW-0812">Transmembrane</keyword>
<reference evidence="11 12" key="1">
    <citation type="submission" date="2016-02" db="EMBL/GenBank/DDBJ databases">
        <title>Genome sequence of Marichromatium gracile YL-28, a purple sulfur bacterium.</title>
        <authorList>
            <person name="Zhao C."/>
            <person name="Hong X."/>
            <person name="Chen S."/>
            <person name="Yang S."/>
        </authorList>
    </citation>
    <scope>NUCLEOTIDE SEQUENCE [LARGE SCALE GENOMIC DNA]</scope>
    <source>
        <strain evidence="11 12">YL28</strain>
    </source>
</reference>
<sequence>MPSLDTLARLAAHSGGLLYPLALLLTLTLAVSLERGWALRSLDRRGERLARALAGLDAADRAGLAGLLAARPHAVHAALLRCALRPPETAPAGALAARLDEHILAIQPQLDRRLWVLDTAVTLAPLLGLLGTIVGMFHAFAALGGEASGRAQAVTGGVAEALVATAAGLLIAVLGLVAFNALGERARRAGHQLEVIKVMLVNRFADAACGAGAG</sequence>
<keyword evidence="12" id="KW-1185">Reference proteome</keyword>
<keyword evidence="11" id="KW-0966">Cell projection</keyword>
<evidence type="ECO:0000256" key="5">
    <source>
        <dbReference type="ARBA" id="ARBA00022927"/>
    </source>
</evidence>
<evidence type="ECO:0000256" key="1">
    <source>
        <dbReference type="ARBA" id="ARBA00004651"/>
    </source>
</evidence>
<evidence type="ECO:0000256" key="8">
    <source>
        <dbReference type="RuleBase" id="RU004057"/>
    </source>
</evidence>
<keyword evidence="3" id="KW-1003">Cell membrane</keyword>
<dbReference type="InterPro" id="IPR002898">
    <property type="entry name" value="MotA_ExbB_proton_chnl"/>
</dbReference>
<dbReference type="PANTHER" id="PTHR30625:SF15">
    <property type="entry name" value="BIOPOLYMER TRANSPORT PROTEIN EXBB"/>
    <property type="match status" value="1"/>
</dbReference>
<feature type="domain" description="MotA/TolQ/ExbB proton channel" evidence="10">
    <location>
        <begin position="94"/>
        <end position="194"/>
    </location>
</feature>
<evidence type="ECO:0000256" key="6">
    <source>
        <dbReference type="ARBA" id="ARBA00022989"/>
    </source>
</evidence>
<evidence type="ECO:0000256" key="9">
    <source>
        <dbReference type="SAM" id="Phobius"/>
    </source>
</evidence>
<dbReference type="RefSeq" id="WP_062276299.1">
    <property type="nucleotide sequence ID" value="NZ_LSYU01000068.1"/>
</dbReference>
<keyword evidence="11" id="KW-0969">Cilium</keyword>
<evidence type="ECO:0000256" key="2">
    <source>
        <dbReference type="ARBA" id="ARBA00022448"/>
    </source>
</evidence>
<gene>
    <name evidence="11" type="ORF">AY586_15115</name>
</gene>
<dbReference type="Pfam" id="PF01618">
    <property type="entry name" value="MotA_ExbB"/>
    <property type="match status" value="1"/>
</dbReference>
<comment type="subcellular location">
    <subcellularLocation>
        <location evidence="1">Cell membrane</location>
        <topology evidence="1">Multi-pass membrane protein</topology>
    </subcellularLocation>
    <subcellularLocation>
        <location evidence="8">Membrane</location>
        <topology evidence="8">Multi-pass membrane protein</topology>
    </subcellularLocation>
</comment>
<evidence type="ECO:0000256" key="7">
    <source>
        <dbReference type="ARBA" id="ARBA00023136"/>
    </source>
</evidence>
<protein>
    <submittedName>
        <fullName evidence="11">Flagellar motor protein MotA</fullName>
    </submittedName>
</protein>
<evidence type="ECO:0000313" key="11">
    <source>
        <dbReference type="EMBL" id="KXX64009.1"/>
    </source>
</evidence>
<feature type="transmembrane region" description="Helical" evidence="9">
    <location>
        <begin position="17"/>
        <end position="38"/>
    </location>
</feature>
<dbReference type="Proteomes" id="UP000075766">
    <property type="component" value="Unassembled WGS sequence"/>
</dbReference>
<dbReference type="InterPro" id="IPR050790">
    <property type="entry name" value="ExbB/TolQ_transport"/>
</dbReference>
<evidence type="ECO:0000313" key="12">
    <source>
        <dbReference type="Proteomes" id="UP000075766"/>
    </source>
</evidence>
<proteinExistence type="inferred from homology"/>
<name>A0ABR5VEM2_MARGR</name>
<comment type="caution">
    <text evidence="11">The sequence shown here is derived from an EMBL/GenBank/DDBJ whole genome shotgun (WGS) entry which is preliminary data.</text>
</comment>
<accession>A0ABR5VEM2</accession>
<organism evidence="11 12">
    <name type="scientific">Marichromatium gracile</name>
    <name type="common">Chromatium gracile</name>
    <dbReference type="NCBI Taxonomy" id="1048"/>
    <lineage>
        <taxon>Bacteria</taxon>
        <taxon>Pseudomonadati</taxon>
        <taxon>Pseudomonadota</taxon>
        <taxon>Gammaproteobacteria</taxon>
        <taxon>Chromatiales</taxon>
        <taxon>Chromatiaceae</taxon>
        <taxon>Marichromatium</taxon>
    </lineage>
</organism>
<dbReference type="EMBL" id="LSYU01000068">
    <property type="protein sequence ID" value="KXX64009.1"/>
    <property type="molecule type" value="Genomic_DNA"/>
</dbReference>
<keyword evidence="6 9" id="KW-1133">Transmembrane helix</keyword>
<comment type="similarity">
    <text evidence="8">Belongs to the exbB/tolQ family.</text>
</comment>
<evidence type="ECO:0000256" key="4">
    <source>
        <dbReference type="ARBA" id="ARBA00022692"/>
    </source>
</evidence>
<keyword evidence="11" id="KW-0282">Flagellum</keyword>